<evidence type="ECO:0000313" key="2">
    <source>
        <dbReference type="EMBL" id="KAA6363993.1"/>
    </source>
</evidence>
<reference evidence="2 3" key="1">
    <citation type="submission" date="2019-03" db="EMBL/GenBank/DDBJ databases">
        <title>Single cell metagenomics reveals metabolic interactions within the superorganism composed of flagellate Streblomastix strix and complex community of Bacteroidetes bacteria on its surface.</title>
        <authorList>
            <person name="Treitli S.C."/>
            <person name="Kolisko M."/>
            <person name="Husnik F."/>
            <person name="Keeling P."/>
            <person name="Hampl V."/>
        </authorList>
    </citation>
    <scope>NUCLEOTIDE SEQUENCE [LARGE SCALE GENOMIC DNA]</scope>
    <source>
        <strain evidence="2">ST1C</strain>
    </source>
</reference>
<dbReference type="PANTHER" id="PTHR19303">
    <property type="entry name" value="TRANSPOSON"/>
    <property type="match status" value="1"/>
</dbReference>
<dbReference type="EMBL" id="SNRW01022204">
    <property type="protein sequence ID" value="KAA6363993.1"/>
    <property type="molecule type" value="Genomic_DNA"/>
</dbReference>
<comment type="caution">
    <text evidence="2">The sequence shown here is derived from an EMBL/GenBank/DDBJ whole genome shotgun (WGS) entry which is preliminary data.</text>
</comment>
<dbReference type="GO" id="GO:0005634">
    <property type="term" value="C:nucleus"/>
    <property type="evidence" value="ECO:0007669"/>
    <property type="project" value="TreeGrafter"/>
</dbReference>
<evidence type="ECO:0000259" key="1">
    <source>
        <dbReference type="Pfam" id="PF03184"/>
    </source>
</evidence>
<dbReference type="OrthoDB" id="125485at2759"/>
<name>A0A5J4U170_9EUKA</name>
<dbReference type="Proteomes" id="UP000324800">
    <property type="component" value="Unassembled WGS sequence"/>
</dbReference>
<dbReference type="InterPro" id="IPR050863">
    <property type="entry name" value="CenT-Element_Derived"/>
</dbReference>
<organism evidence="2 3">
    <name type="scientific">Streblomastix strix</name>
    <dbReference type="NCBI Taxonomy" id="222440"/>
    <lineage>
        <taxon>Eukaryota</taxon>
        <taxon>Metamonada</taxon>
        <taxon>Preaxostyla</taxon>
        <taxon>Oxymonadida</taxon>
        <taxon>Streblomastigidae</taxon>
        <taxon>Streblomastix</taxon>
    </lineage>
</organism>
<dbReference type="PANTHER" id="PTHR19303:SF73">
    <property type="entry name" value="PROTEIN PDC2"/>
    <property type="match status" value="1"/>
</dbReference>
<accession>A0A5J4U170</accession>
<sequence length="192" mass="21884">MIGEVVSANYATAEQWKANILPELIRIFGKKNLLNFDEFALYFKKGSEFTFGPKGQQQDGKKLSKSRLTAFTGALILGEKFNLLIIGKAQVPKSFRTHLSHRFKYKGQNNAWNNSIIFNWILAELNEQFIKNNRKVCITVDNRLAHAIFDEELSSITFKYLPPNTTSILQPMDSGIIASVKKDINIQLPQKF</sequence>
<dbReference type="Pfam" id="PF03184">
    <property type="entry name" value="DDE_1"/>
    <property type="match status" value="1"/>
</dbReference>
<dbReference type="AlphaFoldDB" id="A0A5J4U170"/>
<evidence type="ECO:0000313" key="3">
    <source>
        <dbReference type="Proteomes" id="UP000324800"/>
    </source>
</evidence>
<proteinExistence type="predicted"/>
<dbReference type="InterPro" id="IPR004875">
    <property type="entry name" value="DDE_SF_endonuclease_dom"/>
</dbReference>
<dbReference type="GO" id="GO:0003677">
    <property type="term" value="F:DNA binding"/>
    <property type="evidence" value="ECO:0007669"/>
    <property type="project" value="TreeGrafter"/>
</dbReference>
<protein>
    <submittedName>
        <fullName evidence="2">Putative Tigger transposable element-derived protein 6</fullName>
    </submittedName>
</protein>
<feature type="domain" description="DDE-1" evidence="1">
    <location>
        <begin position="66"/>
        <end position="190"/>
    </location>
</feature>
<gene>
    <name evidence="2" type="ORF">EZS28_040480</name>
</gene>